<dbReference type="AlphaFoldDB" id="A0A9W6XXQ9"/>
<accession>A0A9W6XXQ9</accession>
<protein>
    <submittedName>
        <fullName evidence="2">Unnamed protein product</fullName>
    </submittedName>
</protein>
<evidence type="ECO:0000313" key="3">
    <source>
        <dbReference type="Proteomes" id="UP001165121"/>
    </source>
</evidence>
<feature type="region of interest" description="Disordered" evidence="1">
    <location>
        <begin position="1"/>
        <end position="76"/>
    </location>
</feature>
<organism evidence="2 3">
    <name type="scientific">Phytophthora fragariaefolia</name>
    <dbReference type="NCBI Taxonomy" id="1490495"/>
    <lineage>
        <taxon>Eukaryota</taxon>
        <taxon>Sar</taxon>
        <taxon>Stramenopiles</taxon>
        <taxon>Oomycota</taxon>
        <taxon>Peronosporomycetes</taxon>
        <taxon>Peronosporales</taxon>
        <taxon>Peronosporaceae</taxon>
        <taxon>Phytophthora</taxon>
    </lineage>
</organism>
<name>A0A9W6XXQ9_9STRA</name>
<reference evidence="2" key="1">
    <citation type="submission" date="2023-04" db="EMBL/GenBank/DDBJ databases">
        <title>Phytophthora fragariaefolia NBRC 109709.</title>
        <authorList>
            <person name="Ichikawa N."/>
            <person name="Sato H."/>
            <person name="Tonouchi N."/>
        </authorList>
    </citation>
    <scope>NUCLEOTIDE SEQUENCE</scope>
    <source>
        <strain evidence="2">NBRC 109709</strain>
    </source>
</reference>
<feature type="compositionally biased region" description="Low complexity" evidence="1">
    <location>
        <begin position="33"/>
        <end position="48"/>
    </location>
</feature>
<evidence type="ECO:0000313" key="2">
    <source>
        <dbReference type="EMBL" id="GMF47717.1"/>
    </source>
</evidence>
<sequence>MVKRQRSTRPTRRSSRLAAASENNDDIDQPIPAIGDDGSDDNAGNNDAGEVHHSEGDNTESECEENPPANATLRTTWQLPWQRWPWHYSG</sequence>
<feature type="compositionally biased region" description="Basic residues" evidence="1">
    <location>
        <begin position="1"/>
        <end position="15"/>
    </location>
</feature>
<comment type="caution">
    <text evidence="2">The sequence shown here is derived from an EMBL/GenBank/DDBJ whole genome shotgun (WGS) entry which is preliminary data.</text>
</comment>
<dbReference type="Proteomes" id="UP001165121">
    <property type="component" value="Unassembled WGS sequence"/>
</dbReference>
<keyword evidence="3" id="KW-1185">Reference proteome</keyword>
<evidence type="ECO:0000256" key="1">
    <source>
        <dbReference type="SAM" id="MobiDB-lite"/>
    </source>
</evidence>
<dbReference type="EMBL" id="BSXT01002191">
    <property type="protein sequence ID" value="GMF47717.1"/>
    <property type="molecule type" value="Genomic_DNA"/>
</dbReference>
<gene>
    <name evidence="2" type="ORF">Pfra01_001814800</name>
</gene>
<proteinExistence type="predicted"/>